<accession>A0A557P8K4</accession>
<dbReference type="EMBL" id="VMKJ01000012">
    <property type="protein sequence ID" value="TVO36996.1"/>
    <property type="molecule type" value="Genomic_DNA"/>
</dbReference>
<proteinExistence type="predicted"/>
<organism evidence="1 2">
    <name type="scientific">Vibrio algivorus</name>
    <dbReference type="NCBI Taxonomy" id="1667024"/>
    <lineage>
        <taxon>Bacteria</taxon>
        <taxon>Pseudomonadati</taxon>
        <taxon>Pseudomonadota</taxon>
        <taxon>Gammaproteobacteria</taxon>
        <taxon>Vibrionales</taxon>
        <taxon>Vibrionaceae</taxon>
        <taxon>Vibrio</taxon>
    </lineage>
</organism>
<gene>
    <name evidence="1" type="ORF">FOF44_07930</name>
</gene>
<name>A0A557P8K4_9VIBR</name>
<dbReference type="InterPro" id="IPR008554">
    <property type="entry name" value="Glutaredoxin-like"/>
</dbReference>
<dbReference type="OrthoDB" id="8537427at2"/>
<dbReference type="SUPFAM" id="SSF52833">
    <property type="entry name" value="Thioredoxin-like"/>
    <property type="match status" value="1"/>
</dbReference>
<dbReference type="Pfam" id="PF05768">
    <property type="entry name" value="Glrx-like"/>
    <property type="match status" value="1"/>
</dbReference>
<comment type="caution">
    <text evidence="1">The sequence shown here is derived from an EMBL/GenBank/DDBJ whole genome shotgun (WGS) entry which is preliminary data.</text>
</comment>
<evidence type="ECO:0000313" key="2">
    <source>
        <dbReference type="Proteomes" id="UP000319828"/>
    </source>
</evidence>
<dbReference type="Gene3D" id="3.40.30.10">
    <property type="entry name" value="Glutaredoxin"/>
    <property type="match status" value="1"/>
</dbReference>
<sequence length="107" mass="12178">MLTLYSTSGCHLCELACQQLDTLWGEDSQQSLAHTVQVIDIAFDDALFSRYGVTIPVLALHSQDIQNDQSNLKHQNNLQSIVSELFWPFNLDELQAWLKQNGINYHS</sequence>
<reference evidence="1 2" key="1">
    <citation type="submission" date="2019-07" db="EMBL/GenBank/DDBJ databases">
        <title>The draft genome sequence of Vibrio algivorus M1486.</title>
        <authorList>
            <person name="Meng X."/>
        </authorList>
    </citation>
    <scope>NUCLEOTIDE SEQUENCE [LARGE SCALE GENOMIC DNA]</scope>
    <source>
        <strain evidence="1 2">M1486</strain>
    </source>
</reference>
<dbReference type="Proteomes" id="UP000319828">
    <property type="component" value="Unassembled WGS sequence"/>
</dbReference>
<dbReference type="AlphaFoldDB" id="A0A557P8K4"/>
<protein>
    <submittedName>
        <fullName evidence="1">Glutaredoxin family protein</fullName>
    </submittedName>
</protein>
<evidence type="ECO:0000313" key="1">
    <source>
        <dbReference type="EMBL" id="TVO36996.1"/>
    </source>
</evidence>
<dbReference type="InterPro" id="IPR036249">
    <property type="entry name" value="Thioredoxin-like_sf"/>
</dbReference>
<dbReference type="RefSeq" id="WP_144388002.1">
    <property type="nucleotide sequence ID" value="NZ_CANNCB010000008.1"/>
</dbReference>